<keyword evidence="6 12" id="KW-0812">Transmembrane</keyword>
<dbReference type="Pfam" id="PF00852">
    <property type="entry name" value="Glyco_transf_10"/>
    <property type="match status" value="1"/>
</dbReference>
<dbReference type="FunFam" id="3.40.50.11660:FF:000006">
    <property type="entry name" value="Alpha-(1,3)-fucosyltransferase C"/>
    <property type="match status" value="1"/>
</dbReference>
<evidence type="ECO:0000256" key="4">
    <source>
        <dbReference type="ARBA" id="ARBA00022676"/>
    </source>
</evidence>
<evidence type="ECO:0000313" key="15">
    <source>
        <dbReference type="Proteomes" id="UP000515163"/>
    </source>
</evidence>
<comment type="subcellular location">
    <subcellularLocation>
        <location evidence="1">Golgi apparatus membrane</location>
        <topology evidence="1">Single-pass type II membrane protein</topology>
    </subcellularLocation>
    <subcellularLocation>
        <location evidence="12">Golgi apparatus</location>
        <location evidence="12">Golgi stack membrane</location>
        <topology evidence="12">Single-pass type II membrane protein</topology>
    </subcellularLocation>
</comment>
<organism evidence="15 16">
    <name type="scientific">Actinia tenebrosa</name>
    <name type="common">Australian red waratah sea anemone</name>
    <dbReference type="NCBI Taxonomy" id="6105"/>
    <lineage>
        <taxon>Eukaryota</taxon>
        <taxon>Metazoa</taxon>
        <taxon>Cnidaria</taxon>
        <taxon>Anthozoa</taxon>
        <taxon>Hexacorallia</taxon>
        <taxon>Actiniaria</taxon>
        <taxon>Actiniidae</taxon>
        <taxon>Actinia</taxon>
    </lineage>
</organism>
<comment type="pathway">
    <text evidence="2">Protein modification; protein glycosylation.</text>
</comment>
<keyword evidence="11" id="KW-0325">Glycoprotein</keyword>
<dbReference type="GO" id="GO:0008417">
    <property type="term" value="F:fucosyltransferase activity"/>
    <property type="evidence" value="ECO:0007669"/>
    <property type="project" value="InterPro"/>
</dbReference>
<evidence type="ECO:0000256" key="9">
    <source>
        <dbReference type="ARBA" id="ARBA00023034"/>
    </source>
</evidence>
<dbReference type="OrthoDB" id="427096at2759"/>
<dbReference type="KEGG" id="aten:116301466"/>
<keyword evidence="7" id="KW-0735">Signal-anchor</keyword>
<evidence type="ECO:0000259" key="14">
    <source>
        <dbReference type="Pfam" id="PF17039"/>
    </source>
</evidence>
<dbReference type="InterPro" id="IPR055270">
    <property type="entry name" value="Glyco_tran_10_C"/>
</dbReference>
<feature type="domain" description="Fucosyltransferase N-terminal" evidence="14">
    <location>
        <begin position="46"/>
        <end position="162"/>
    </location>
</feature>
<gene>
    <name evidence="16" type="primary">LOC116301466</name>
</gene>
<dbReference type="InterPro" id="IPR031481">
    <property type="entry name" value="Glyco_tran_10_N"/>
</dbReference>
<evidence type="ECO:0000256" key="10">
    <source>
        <dbReference type="ARBA" id="ARBA00023136"/>
    </source>
</evidence>
<reference evidence="16" key="1">
    <citation type="submission" date="2025-08" db="UniProtKB">
        <authorList>
            <consortium name="RefSeq"/>
        </authorList>
    </citation>
    <scope>IDENTIFICATION</scope>
    <source>
        <tissue evidence="16">Tentacle</tissue>
    </source>
</reference>
<evidence type="ECO:0000256" key="8">
    <source>
        <dbReference type="ARBA" id="ARBA00022989"/>
    </source>
</evidence>
<dbReference type="Pfam" id="PF17039">
    <property type="entry name" value="Glyco_tran_10_N"/>
    <property type="match status" value="1"/>
</dbReference>
<comment type="similarity">
    <text evidence="3 12">Belongs to the glycosyltransferase 10 family.</text>
</comment>
<protein>
    <recommendedName>
        <fullName evidence="12">Fucosyltransferase</fullName>
        <ecNumber evidence="12">2.4.1.-</ecNumber>
    </recommendedName>
</protein>
<keyword evidence="9 12" id="KW-0333">Golgi apparatus</keyword>
<evidence type="ECO:0000256" key="11">
    <source>
        <dbReference type="ARBA" id="ARBA00023180"/>
    </source>
</evidence>
<keyword evidence="8" id="KW-1133">Transmembrane helix</keyword>
<evidence type="ECO:0000256" key="5">
    <source>
        <dbReference type="ARBA" id="ARBA00022679"/>
    </source>
</evidence>
<dbReference type="EC" id="2.4.1.-" evidence="12"/>
<dbReference type="PANTHER" id="PTHR48438:SF1">
    <property type="entry name" value="ALPHA-(1,3)-FUCOSYLTRANSFERASE C-RELATED"/>
    <property type="match status" value="1"/>
</dbReference>
<dbReference type="RefSeq" id="XP_031566389.1">
    <property type="nucleotide sequence ID" value="XM_031710529.1"/>
</dbReference>
<evidence type="ECO:0000256" key="1">
    <source>
        <dbReference type="ARBA" id="ARBA00004323"/>
    </source>
</evidence>
<dbReference type="InterPro" id="IPR001503">
    <property type="entry name" value="Glyco_trans_10"/>
</dbReference>
<dbReference type="GO" id="GO:0000139">
    <property type="term" value="C:Golgi membrane"/>
    <property type="evidence" value="ECO:0007669"/>
    <property type="project" value="UniProtKB-SubCell"/>
</dbReference>
<keyword evidence="4 12" id="KW-0328">Glycosyltransferase</keyword>
<dbReference type="AlphaFoldDB" id="A0A6P8II49"/>
<dbReference type="Gene3D" id="3.40.50.11660">
    <property type="entry name" value="Glycosyl transferase family 10, C-terminal domain"/>
    <property type="match status" value="1"/>
</dbReference>
<dbReference type="GeneID" id="116301466"/>
<dbReference type="GO" id="GO:0032580">
    <property type="term" value="C:Golgi cisterna membrane"/>
    <property type="evidence" value="ECO:0007669"/>
    <property type="project" value="UniProtKB-SubCell"/>
</dbReference>
<keyword evidence="15" id="KW-1185">Reference proteome</keyword>
<accession>A0A6P8II49</accession>
<evidence type="ECO:0000256" key="6">
    <source>
        <dbReference type="ARBA" id="ARBA00022692"/>
    </source>
</evidence>
<evidence type="ECO:0000256" key="7">
    <source>
        <dbReference type="ARBA" id="ARBA00022968"/>
    </source>
</evidence>
<proteinExistence type="inferred from homology"/>
<evidence type="ECO:0000256" key="12">
    <source>
        <dbReference type="RuleBase" id="RU003832"/>
    </source>
</evidence>
<evidence type="ECO:0000256" key="2">
    <source>
        <dbReference type="ARBA" id="ARBA00004922"/>
    </source>
</evidence>
<keyword evidence="10" id="KW-0472">Membrane</keyword>
<dbReference type="FunCoup" id="A0A6P8II49">
    <property type="interactions" value="1031"/>
</dbReference>
<dbReference type="PANTHER" id="PTHR48438">
    <property type="entry name" value="ALPHA-(1,3)-FUCOSYLTRANSFERASE C-RELATED"/>
    <property type="match status" value="1"/>
</dbReference>
<dbReference type="InParanoid" id="A0A6P8II49"/>
<keyword evidence="5 12" id="KW-0808">Transferase</keyword>
<feature type="domain" description="Fucosyltransferase C-terminal" evidence="13">
    <location>
        <begin position="183"/>
        <end position="358"/>
    </location>
</feature>
<evidence type="ECO:0000256" key="3">
    <source>
        <dbReference type="ARBA" id="ARBA00008919"/>
    </source>
</evidence>
<sequence length="379" mass="45495">MKMYLEQDTEYDIERFQGRTENLSEKKFSQKDMAHFKRQKGKQSYQLVLIYTPLFGRLPWRGLETSYNFTHFRGKTCKVTNCRLTYDKMDLARSDVVIFHGRDMPSVNTMKEISQNRTSKQRWVYFMHENPYFTYYKPALYNGFFNWTMTYRGDSDFFVPYNYYSPLASTEKQTTRHLKNYAQGKDKFIAWMVSHCGNLRHNVTAKLLKYVNVTVFGACGKQYNQKNRCNRKTRDCDKLLKRFKFYLSFENRNCIDYVTEKYWYTPFHHDMVPIVLGPLKYDSKIAIPGSYINVMDFPSLKDLASYLKYLDKNDTAYNEYFQWKLKYKIDYPNPWNCQMCADLNNPNLPVKVYNDLDSFWGIKSSCGQYEDRIRELLER</sequence>
<evidence type="ECO:0000313" key="16">
    <source>
        <dbReference type="RefSeq" id="XP_031566389.1"/>
    </source>
</evidence>
<dbReference type="Proteomes" id="UP000515163">
    <property type="component" value="Unplaced"/>
</dbReference>
<name>A0A6P8II49_ACTTE</name>
<dbReference type="InterPro" id="IPR038577">
    <property type="entry name" value="GT10-like_C_sf"/>
</dbReference>
<evidence type="ECO:0000259" key="13">
    <source>
        <dbReference type="Pfam" id="PF00852"/>
    </source>
</evidence>
<dbReference type="SUPFAM" id="SSF53756">
    <property type="entry name" value="UDP-Glycosyltransferase/glycogen phosphorylase"/>
    <property type="match status" value="1"/>
</dbReference>
<dbReference type="UniPathway" id="UPA00378"/>